<dbReference type="RefSeq" id="WP_055732688.1">
    <property type="nucleotide sequence ID" value="NZ_BMDY01000043.1"/>
</dbReference>
<comment type="caution">
    <text evidence="1">The sequence shown here is derived from an EMBL/GenBank/DDBJ whole genome shotgun (WGS) entry which is preliminary data.</text>
</comment>
<dbReference type="EMBL" id="BMDY01000043">
    <property type="protein sequence ID" value="GGB21545.1"/>
    <property type="molecule type" value="Genomic_DNA"/>
</dbReference>
<proteinExistence type="predicted"/>
<reference evidence="2" key="1">
    <citation type="journal article" date="2019" name="Int. J. Syst. Evol. Microbiol.">
        <title>The Global Catalogue of Microorganisms (GCM) 10K type strain sequencing project: providing services to taxonomists for standard genome sequencing and annotation.</title>
        <authorList>
            <consortium name="The Broad Institute Genomics Platform"/>
            <consortium name="The Broad Institute Genome Sequencing Center for Infectious Disease"/>
            <person name="Wu L."/>
            <person name="Ma J."/>
        </authorList>
    </citation>
    <scope>NUCLEOTIDE SEQUENCE [LARGE SCALE GENOMIC DNA]</scope>
    <source>
        <strain evidence="2">CGMCC 1.10131</strain>
    </source>
</reference>
<evidence type="ECO:0000313" key="1">
    <source>
        <dbReference type="EMBL" id="GGB21545.1"/>
    </source>
</evidence>
<name>A0ABQ1I6I6_9ALTE</name>
<evidence type="ECO:0008006" key="3">
    <source>
        <dbReference type="Google" id="ProtNLM"/>
    </source>
</evidence>
<gene>
    <name evidence="1" type="ORF">GCM10007414_38670</name>
</gene>
<evidence type="ECO:0000313" key="2">
    <source>
        <dbReference type="Proteomes" id="UP000651977"/>
    </source>
</evidence>
<dbReference type="Proteomes" id="UP000651977">
    <property type="component" value="Unassembled WGS sequence"/>
</dbReference>
<protein>
    <recommendedName>
        <fullName evidence="3">Apea-like HEPN domain-containing protein</fullName>
    </recommendedName>
</protein>
<accession>A0ABQ1I6I6</accession>
<sequence length="249" mass="27697">MHIQIQPLFPLMLTAVHLLWAADDQALVVRNAIARSSIIHAPFMVESLANSLLVELGMSSSLQNDLEKLTTMAKLELCADLSNKGSFSRGGRCAQVFADLTKLRNDYVHPKRSKNTNVEKEGEAYFIGVSQRWSGLGIAKNPEVWDVKDAHAVLAKVMDAMDEYLMDVIGICNRRIERILLHHVVGDGDSKTLVTVPEKPWSLTLPEGVSLPRFLARMESHDAHCMKEGMKPCANHAQQDDSDGLLSRR</sequence>
<keyword evidence="2" id="KW-1185">Reference proteome</keyword>
<organism evidence="1 2">
    <name type="scientific">Agarivorans gilvus</name>
    <dbReference type="NCBI Taxonomy" id="680279"/>
    <lineage>
        <taxon>Bacteria</taxon>
        <taxon>Pseudomonadati</taxon>
        <taxon>Pseudomonadota</taxon>
        <taxon>Gammaproteobacteria</taxon>
        <taxon>Alteromonadales</taxon>
        <taxon>Alteromonadaceae</taxon>
        <taxon>Agarivorans</taxon>
    </lineage>
</organism>